<sequence>MPLEPVSLDDLTWSDLTTAARNRIAGVSNGEWTLHAPVDPGITLLELFAAQLEQRLYWMDQPSDTTRIALLSLLGVRPKLVRVAGTVFCLRGTSDATSSLVAGAVIEQKDEKPPLRFTLATQQETQLLPIEWDVEPQTVNARRRLSRKQSRGSKWEIDIRLSVGGHDRSTELRTGQIPCLLPPNRNQGNHEPSHSNPPSGQPCESRIAFPLKRLPNAQGAISLLFDLDTPASILPQWLAESSMSHPDEMVIVEAPARLSWHYGVVQSEDPFQQPCSLSSFINVDDGTNGLRRSGVVRLEASAEFSSQVNLDTASDIRSWLVIVLRAMDASYVLTPRVRRILPNAVIGHHRAHCVFSPGGASQTMGPSIEEQIKKWRRLPGNRLELPLGENEFPIPASVKFSLSEQTARQLDPQQWIPTDSFSHHGPQDRCFVVDRERRTLRFGDGLNGRLPIPTDKQGLSSLFQLSLAVGGGRAGNVPAWLEWRLSKEDTLDGEIVNVVAAQGGDEAETPSETARRSRSELRRVYRAVTREDIEKLAIQTSGAGIKRAHAVAGLHPEHRSIPTPGAVTVFIVPDLPSSVRHMDQRACCDDLIALHPDPGALAAVSRRLNAARLVTQEIFVVPPIYESIELSIVITGTPVDANSVRLSITQTLNDYLHPLYGGPDGDGWPFGNPLRPSELVRVINDNTNPELQVREVGIRKTAASQSIAQACPDDATSSCHCGADYSGNSEPPRSETCGDVEIKAHALVALRGLQITFVPARVQTGGLS</sequence>
<comment type="caution">
    <text evidence="2">The sequence shown here is derived from an EMBL/GenBank/DDBJ whole genome shotgun (WGS) entry which is preliminary data.</text>
</comment>
<evidence type="ECO:0000313" key="3">
    <source>
        <dbReference type="Proteomes" id="UP000320176"/>
    </source>
</evidence>
<name>A0A5C5ZX77_9BACT</name>
<evidence type="ECO:0000256" key="1">
    <source>
        <dbReference type="SAM" id="MobiDB-lite"/>
    </source>
</evidence>
<gene>
    <name evidence="2" type="ORF">Pla52n_64950</name>
</gene>
<keyword evidence="3" id="KW-1185">Reference proteome</keyword>
<dbReference type="EMBL" id="SJPN01000014">
    <property type="protein sequence ID" value="TWT91745.1"/>
    <property type="molecule type" value="Genomic_DNA"/>
</dbReference>
<dbReference type="Proteomes" id="UP000320176">
    <property type="component" value="Unassembled WGS sequence"/>
</dbReference>
<dbReference type="AlphaFoldDB" id="A0A5C5ZX77"/>
<feature type="compositionally biased region" description="Polar residues" evidence="1">
    <location>
        <begin position="184"/>
        <end position="198"/>
    </location>
</feature>
<proteinExistence type="predicted"/>
<feature type="region of interest" description="Disordered" evidence="1">
    <location>
        <begin position="169"/>
        <end position="205"/>
    </location>
</feature>
<organism evidence="2 3">
    <name type="scientific">Stieleria varia</name>
    <dbReference type="NCBI Taxonomy" id="2528005"/>
    <lineage>
        <taxon>Bacteria</taxon>
        <taxon>Pseudomonadati</taxon>
        <taxon>Planctomycetota</taxon>
        <taxon>Planctomycetia</taxon>
        <taxon>Pirellulales</taxon>
        <taxon>Pirellulaceae</taxon>
        <taxon>Stieleria</taxon>
    </lineage>
</organism>
<protein>
    <submittedName>
        <fullName evidence="2">Baseplate J-like protein</fullName>
    </submittedName>
</protein>
<reference evidence="2 3" key="1">
    <citation type="submission" date="2019-02" db="EMBL/GenBank/DDBJ databases">
        <title>Deep-cultivation of Planctomycetes and their phenomic and genomic characterization uncovers novel biology.</title>
        <authorList>
            <person name="Wiegand S."/>
            <person name="Jogler M."/>
            <person name="Boedeker C."/>
            <person name="Pinto D."/>
            <person name="Vollmers J."/>
            <person name="Rivas-Marin E."/>
            <person name="Kohn T."/>
            <person name="Peeters S.H."/>
            <person name="Heuer A."/>
            <person name="Rast P."/>
            <person name="Oberbeckmann S."/>
            <person name="Bunk B."/>
            <person name="Jeske O."/>
            <person name="Meyerdierks A."/>
            <person name="Storesund J.E."/>
            <person name="Kallscheuer N."/>
            <person name="Luecker S."/>
            <person name="Lage O.M."/>
            <person name="Pohl T."/>
            <person name="Merkel B.J."/>
            <person name="Hornburger P."/>
            <person name="Mueller R.-W."/>
            <person name="Bruemmer F."/>
            <person name="Labrenz M."/>
            <person name="Spormann A.M."/>
            <person name="Op Den Camp H."/>
            <person name="Overmann J."/>
            <person name="Amann R."/>
            <person name="Jetten M.S.M."/>
            <person name="Mascher T."/>
            <person name="Medema M.H."/>
            <person name="Devos D.P."/>
            <person name="Kaster A.-K."/>
            <person name="Ovreas L."/>
            <person name="Rohde M."/>
            <person name="Galperin M.Y."/>
            <person name="Jogler C."/>
        </authorList>
    </citation>
    <scope>NUCLEOTIDE SEQUENCE [LARGE SCALE GENOMIC DNA]</scope>
    <source>
        <strain evidence="2 3">Pla52n</strain>
    </source>
</reference>
<evidence type="ECO:0000313" key="2">
    <source>
        <dbReference type="EMBL" id="TWT91745.1"/>
    </source>
</evidence>
<accession>A0A5C5ZX77</accession>
<dbReference type="RefSeq" id="WP_146523400.1">
    <property type="nucleotide sequence ID" value="NZ_CP151726.1"/>
</dbReference>
<dbReference type="OrthoDB" id="292892at2"/>